<evidence type="ECO:0000313" key="2">
    <source>
        <dbReference type="Proteomes" id="UP000651085"/>
    </source>
</evidence>
<comment type="caution">
    <text evidence="1">The sequence shown here is derived from an EMBL/GenBank/DDBJ whole genome shotgun (WGS) entry which is preliminary data.</text>
</comment>
<dbReference type="Gene3D" id="2.60.40.10">
    <property type="entry name" value="Immunoglobulins"/>
    <property type="match status" value="1"/>
</dbReference>
<dbReference type="Proteomes" id="UP000651085">
    <property type="component" value="Unassembled WGS sequence"/>
</dbReference>
<accession>A0A926F7S7</accession>
<dbReference type="EMBL" id="JACRTF010000001">
    <property type="protein sequence ID" value="MBC8593662.1"/>
    <property type="molecule type" value="Genomic_DNA"/>
</dbReference>
<keyword evidence="2" id="KW-1185">Reference proteome</keyword>
<keyword evidence="1" id="KW-0449">Lipoprotein</keyword>
<organism evidence="1 2">
    <name type="scientific">Jilunia laotingensis</name>
    <dbReference type="NCBI Taxonomy" id="2763675"/>
    <lineage>
        <taxon>Bacteria</taxon>
        <taxon>Pseudomonadati</taxon>
        <taxon>Bacteroidota</taxon>
        <taxon>Bacteroidia</taxon>
        <taxon>Bacteroidales</taxon>
        <taxon>Bacteroidaceae</taxon>
        <taxon>Jilunia</taxon>
    </lineage>
</organism>
<proteinExistence type="predicted"/>
<dbReference type="Gene3D" id="3.40.30.10">
    <property type="entry name" value="Glutaredoxin"/>
    <property type="match status" value="1"/>
</dbReference>
<dbReference type="RefSeq" id="WP_262434769.1">
    <property type="nucleotide sequence ID" value="NZ_JACRTF010000001.1"/>
</dbReference>
<dbReference type="InterPro" id="IPR013783">
    <property type="entry name" value="Ig-like_fold"/>
</dbReference>
<reference evidence="1" key="1">
    <citation type="submission" date="2020-08" db="EMBL/GenBank/DDBJ databases">
        <title>Genome public.</title>
        <authorList>
            <person name="Liu C."/>
            <person name="Sun Q."/>
        </authorList>
    </citation>
    <scope>NUCLEOTIDE SEQUENCE</scope>
    <source>
        <strain evidence="1">N12</strain>
    </source>
</reference>
<protein>
    <submittedName>
        <fullName evidence="1">Omp28 family outer membrane lipoprotein</fullName>
    </submittedName>
</protein>
<gene>
    <name evidence="1" type="ORF">H8744_10485</name>
</gene>
<name>A0A926F7S7_9BACT</name>
<evidence type="ECO:0000313" key="1">
    <source>
        <dbReference type="EMBL" id="MBC8593662.1"/>
    </source>
</evidence>
<dbReference type="NCBIfam" id="NF033782">
    <property type="entry name" value="lipoprot_Omp28"/>
    <property type="match status" value="1"/>
</dbReference>
<dbReference type="AlphaFoldDB" id="A0A926F7S7"/>
<sequence length="263" mass="29544">MKIIKHITYIALTTFCLTGCDNISENERFIEVETTEATKCVLIEDFTGQKCVNCPNAAEEAHKIQEMYGTNKVVVVSIHAGFMGVPVAKGGLMTDTGNEYADYWKVEAYPSGLIDRKEGLFDYPAWAAQTYKYIKADTPVDMEISSDYNESNKTVEIKIEATGLESIAGKLQIWLTESNIISPQSMPEGGTNKNYVHNHVFRTTVNGTWGEDIQINEGESKEVTHSYQLDDKWKPENMSIIAFIYDNNGVMQTTTCEIINNNY</sequence>
<dbReference type="Pfam" id="PF11551">
    <property type="entry name" value="Omp28"/>
    <property type="match status" value="1"/>
</dbReference>
<dbReference type="InterPro" id="IPR021615">
    <property type="entry name" value="Omp28"/>
</dbReference>